<sequence length="137" mass="15803">MTSARRLSQIRDAAGFVKEGQIALAGRVMIMLWQPLNHSYERLDSTRYQTRYKKTTDPMSRLPRKVLQKIGCSKMYVLVQFCKSCNPDPHIEMFITWLGYSNSAMNPIIYTVFNRDYQNALKKLFTSGTKHASSRTG</sequence>
<evidence type="ECO:0000313" key="5">
    <source>
        <dbReference type="EMBL" id="KAK6763415.1"/>
    </source>
</evidence>
<gene>
    <name evidence="5" type="primary">Necator_chrX.g24096</name>
    <name evidence="5" type="ORF">RB195_023931</name>
</gene>
<proteinExistence type="predicted"/>
<keyword evidence="2" id="KW-0297">G-protein coupled receptor</keyword>
<protein>
    <recommendedName>
        <fullName evidence="7">G-protein coupled receptors family 1 profile domain-containing protein</fullName>
    </recommendedName>
</protein>
<dbReference type="EMBL" id="JAVFWL010000006">
    <property type="protein sequence ID" value="KAK6763415.1"/>
    <property type="molecule type" value="Genomic_DNA"/>
</dbReference>
<dbReference type="PANTHER" id="PTHR24248:SF151">
    <property type="entry name" value="TYRAMINE RECEPTOR TYRA-2"/>
    <property type="match status" value="1"/>
</dbReference>
<evidence type="ECO:0000313" key="6">
    <source>
        <dbReference type="Proteomes" id="UP001303046"/>
    </source>
</evidence>
<organism evidence="5 6">
    <name type="scientific">Necator americanus</name>
    <name type="common">Human hookworm</name>
    <dbReference type="NCBI Taxonomy" id="51031"/>
    <lineage>
        <taxon>Eukaryota</taxon>
        <taxon>Metazoa</taxon>
        <taxon>Ecdysozoa</taxon>
        <taxon>Nematoda</taxon>
        <taxon>Chromadorea</taxon>
        <taxon>Rhabditida</taxon>
        <taxon>Rhabditina</taxon>
        <taxon>Rhabditomorpha</taxon>
        <taxon>Strongyloidea</taxon>
        <taxon>Ancylostomatidae</taxon>
        <taxon>Bunostominae</taxon>
        <taxon>Necator</taxon>
    </lineage>
</organism>
<evidence type="ECO:0000256" key="2">
    <source>
        <dbReference type="ARBA" id="ARBA00023040"/>
    </source>
</evidence>
<evidence type="ECO:0000256" key="1">
    <source>
        <dbReference type="ARBA" id="ARBA00004141"/>
    </source>
</evidence>
<dbReference type="Gene3D" id="1.20.1070.10">
    <property type="entry name" value="Rhodopsin 7-helix transmembrane proteins"/>
    <property type="match status" value="1"/>
</dbReference>
<comment type="subcellular location">
    <subcellularLocation>
        <location evidence="1">Membrane</location>
        <topology evidence="1">Multi-pass membrane protein</topology>
    </subcellularLocation>
</comment>
<name>A0ABR1EL46_NECAM</name>
<keyword evidence="3" id="KW-0675">Receptor</keyword>
<evidence type="ECO:0000256" key="4">
    <source>
        <dbReference type="ARBA" id="ARBA00023224"/>
    </source>
</evidence>
<keyword evidence="4" id="KW-0807">Transducer</keyword>
<dbReference type="PANTHER" id="PTHR24248">
    <property type="entry name" value="ADRENERGIC RECEPTOR-RELATED G-PROTEIN COUPLED RECEPTOR"/>
    <property type="match status" value="1"/>
</dbReference>
<dbReference type="SUPFAM" id="SSF81321">
    <property type="entry name" value="Family A G protein-coupled receptor-like"/>
    <property type="match status" value="1"/>
</dbReference>
<evidence type="ECO:0008006" key="7">
    <source>
        <dbReference type="Google" id="ProtNLM"/>
    </source>
</evidence>
<keyword evidence="6" id="KW-1185">Reference proteome</keyword>
<dbReference type="Proteomes" id="UP001303046">
    <property type="component" value="Unassembled WGS sequence"/>
</dbReference>
<comment type="caution">
    <text evidence="5">The sequence shown here is derived from an EMBL/GenBank/DDBJ whole genome shotgun (WGS) entry which is preliminary data.</text>
</comment>
<evidence type="ECO:0000256" key="3">
    <source>
        <dbReference type="ARBA" id="ARBA00023170"/>
    </source>
</evidence>
<accession>A0ABR1EL46</accession>
<reference evidence="5 6" key="1">
    <citation type="submission" date="2023-08" db="EMBL/GenBank/DDBJ databases">
        <title>A Necator americanus chromosomal reference genome.</title>
        <authorList>
            <person name="Ilik V."/>
            <person name="Petrzelkova K.J."/>
            <person name="Pardy F."/>
            <person name="Fuh T."/>
            <person name="Niatou-Singa F.S."/>
            <person name="Gouil Q."/>
            <person name="Baker L."/>
            <person name="Ritchie M.E."/>
            <person name="Jex A.R."/>
            <person name="Gazzola D."/>
            <person name="Li H."/>
            <person name="Toshio Fujiwara R."/>
            <person name="Zhan B."/>
            <person name="Aroian R.V."/>
            <person name="Pafco B."/>
            <person name="Schwarz E.M."/>
        </authorList>
    </citation>
    <scope>NUCLEOTIDE SEQUENCE [LARGE SCALE GENOMIC DNA]</scope>
    <source>
        <strain evidence="5 6">Aroian</strain>
        <tissue evidence="5">Whole animal</tissue>
    </source>
</reference>